<dbReference type="PANTHER" id="PTHR42718:SF9">
    <property type="entry name" value="MAJOR FACILITATOR SUPERFAMILY MULTIDRUG TRANSPORTER MFSC"/>
    <property type="match status" value="1"/>
</dbReference>
<dbReference type="Gene3D" id="1.20.1250.20">
    <property type="entry name" value="MFS general substrate transporter like domains"/>
    <property type="match status" value="1"/>
</dbReference>
<feature type="transmembrane region" description="Helical" evidence="9">
    <location>
        <begin position="163"/>
        <end position="186"/>
    </location>
</feature>
<sequence>MDEASYAAAKTPLPHARPGQPAVEEREYPDKLDAPLLRISGVCILATVMAILDVTVVSVAQRTFIDQFASSQAVVAWTMTGYTLALATVIPITGWAADRFGTKRLFMGSVVAFMLGSLLCAIASNIVQLIGFRVVQGIGGGMLLPLGFMILTREAGPRRLGRLMSILSIPMLLAPIGGPILGGWLIDASSWRWIFLINVPIGFLTIALAAIVFTRDHPARSETFDAVGVLLLSPGLATFLFAVSSIPGRGTVADRHVVLPAVIGLALIAGFVAHAWHRADHPLIDLRLFRNPVLTHANVTMLVFAGAFFGAGLLLPSYFQQVLHQTPMQAGVHMIPQGLGAMLTMRLTGPLVDRQGPGKIVLVGIALITAGLSAFAFGVATQANYLPTLLVGLAIMGLGMGCTMMPLSVASVQALAPHQIARGTTLMSVSHQVGGSMGTALMSMILTNQFNRSPNIGAANKLAALHQKAAIDGVPVNPSAIPLQSLAPGYSSNLVHDLSHAYAAVFVIAVVLVVCTVIPASFLPKRPASETAGE</sequence>
<evidence type="ECO:0000259" key="10">
    <source>
        <dbReference type="PROSITE" id="PS50850"/>
    </source>
</evidence>
<keyword evidence="6 9" id="KW-1133">Transmembrane helix</keyword>
<dbReference type="PROSITE" id="PS50850">
    <property type="entry name" value="MFS"/>
    <property type="match status" value="1"/>
</dbReference>
<evidence type="ECO:0000256" key="9">
    <source>
        <dbReference type="SAM" id="Phobius"/>
    </source>
</evidence>
<evidence type="ECO:0000256" key="4">
    <source>
        <dbReference type="ARBA" id="ARBA00022475"/>
    </source>
</evidence>
<evidence type="ECO:0000256" key="2">
    <source>
        <dbReference type="ARBA" id="ARBA00008537"/>
    </source>
</evidence>
<dbReference type="InterPro" id="IPR011701">
    <property type="entry name" value="MFS"/>
</dbReference>
<comment type="subcellular location">
    <subcellularLocation>
        <location evidence="1">Cell membrane</location>
        <topology evidence="1">Multi-pass membrane protein</topology>
    </subcellularLocation>
</comment>
<keyword evidence="5 9" id="KW-0812">Transmembrane</keyword>
<dbReference type="Pfam" id="PF07690">
    <property type="entry name" value="MFS_1"/>
    <property type="match status" value="1"/>
</dbReference>
<dbReference type="EMBL" id="MVHW01000004">
    <property type="protein sequence ID" value="ORB08105.1"/>
    <property type="molecule type" value="Genomic_DNA"/>
</dbReference>
<feature type="transmembrane region" description="Helical" evidence="9">
    <location>
        <begin position="226"/>
        <end position="246"/>
    </location>
</feature>
<feature type="transmembrane region" description="Helical" evidence="9">
    <location>
        <begin position="130"/>
        <end position="151"/>
    </location>
</feature>
<dbReference type="Proteomes" id="UP000192760">
    <property type="component" value="Unassembled WGS sequence"/>
</dbReference>
<dbReference type="EMBL" id="AP022590">
    <property type="protein sequence ID" value="BBY40788.1"/>
    <property type="molecule type" value="Genomic_DNA"/>
</dbReference>
<feature type="domain" description="Major facilitator superfamily (MFS) profile" evidence="10">
    <location>
        <begin position="39"/>
        <end position="527"/>
    </location>
</feature>
<dbReference type="GO" id="GO:0022857">
    <property type="term" value="F:transmembrane transporter activity"/>
    <property type="evidence" value="ECO:0007669"/>
    <property type="project" value="InterPro"/>
</dbReference>
<gene>
    <name evidence="11" type="primary">emrB_2</name>
    <name evidence="12" type="ORF">BST30_05815</name>
    <name evidence="11" type="ORF">MMAN_49220</name>
</gene>
<accession>A0A1X0G2Q2</accession>
<dbReference type="Gene3D" id="1.20.1720.10">
    <property type="entry name" value="Multidrug resistance protein D"/>
    <property type="match status" value="1"/>
</dbReference>
<feature type="transmembrane region" description="Helical" evidence="9">
    <location>
        <begin position="192"/>
        <end position="214"/>
    </location>
</feature>
<dbReference type="AlphaFoldDB" id="A0A1X0G2Q2"/>
<dbReference type="SUPFAM" id="SSF103473">
    <property type="entry name" value="MFS general substrate transporter"/>
    <property type="match status" value="1"/>
</dbReference>
<dbReference type="GO" id="GO:0005886">
    <property type="term" value="C:plasma membrane"/>
    <property type="evidence" value="ECO:0007669"/>
    <property type="project" value="UniProtKB-SubCell"/>
</dbReference>
<organism evidence="12 13">
    <name type="scientific">Mycobacterium mantenii</name>
    <dbReference type="NCBI Taxonomy" id="560555"/>
    <lineage>
        <taxon>Bacteria</taxon>
        <taxon>Bacillati</taxon>
        <taxon>Actinomycetota</taxon>
        <taxon>Actinomycetes</taxon>
        <taxon>Mycobacteriales</taxon>
        <taxon>Mycobacteriaceae</taxon>
        <taxon>Mycobacterium</taxon>
        <taxon>Mycobacterium avium complex (MAC)</taxon>
    </lineage>
</organism>
<feature type="transmembrane region" description="Helical" evidence="9">
    <location>
        <begin position="424"/>
        <end position="446"/>
    </location>
</feature>
<dbReference type="STRING" id="560555.BST30_05815"/>
<dbReference type="InterPro" id="IPR004638">
    <property type="entry name" value="EmrB-like"/>
</dbReference>
<keyword evidence="7 9" id="KW-0472">Membrane</keyword>
<evidence type="ECO:0000313" key="12">
    <source>
        <dbReference type="EMBL" id="ORB08105.1"/>
    </source>
</evidence>
<evidence type="ECO:0000256" key="3">
    <source>
        <dbReference type="ARBA" id="ARBA00022448"/>
    </source>
</evidence>
<feature type="transmembrane region" description="Helical" evidence="9">
    <location>
        <begin position="105"/>
        <end position="124"/>
    </location>
</feature>
<feature type="transmembrane region" description="Helical" evidence="9">
    <location>
        <begin position="501"/>
        <end position="523"/>
    </location>
</feature>
<dbReference type="PANTHER" id="PTHR42718">
    <property type="entry name" value="MAJOR FACILITATOR SUPERFAMILY MULTIDRUG TRANSPORTER MFSC"/>
    <property type="match status" value="1"/>
</dbReference>
<dbReference type="InterPro" id="IPR020846">
    <property type="entry name" value="MFS_dom"/>
</dbReference>
<dbReference type="Proteomes" id="UP000465812">
    <property type="component" value="Chromosome"/>
</dbReference>
<feature type="transmembrane region" description="Helical" evidence="9">
    <location>
        <begin position="297"/>
        <end position="318"/>
    </location>
</feature>
<reference evidence="11 14" key="2">
    <citation type="journal article" date="2019" name="Emerg. Microbes Infect.">
        <title>Comprehensive subspecies identification of 175 nontuberculous mycobacteria species based on 7547 genomic profiles.</title>
        <authorList>
            <person name="Matsumoto Y."/>
            <person name="Kinjo T."/>
            <person name="Motooka D."/>
            <person name="Nabeya D."/>
            <person name="Jung N."/>
            <person name="Uechi K."/>
            <person name="Horii T."/>
            <person name="Iida T."/>
            <person name="Fujita J."/>
            <person name="Nakamura S."/>
        </authorList>
    </citation>
    <scope>NUCLEOTIDE SEQUENCE [LARGE SCALE GENOMIC DNA]</scope>
    <source>
        <strain evidence="11 14">JCM 18113</strain>
    </source>
</reference>
<feature type="transmembrane region" description="Helical" evidence="9">
    <location>
        <begin position="36"/>
        <end position="60"/>
    </location>
</feature>
<evidence type="ECO:0000256" key="1">
    <source>
        <dbReference type="ARBA" id="ARBA00004651"/>
    </source>
</evidence>
<proteinExistence type="inferred from homology"/>
<evidence type="ECO:0000256" key="8">
    <source>
        <dbReference type="SAM" id="MobiDB-lite"/>
    </source>
</evidence>
<evidence type="ECO:0000256" key="5">
    <source>
        <dbReference type="ARBA" id="ARBA00022692"/>
    </source>
</evidence>
<feature type="transmembrane region" description="Helical" evidence="9">
    <location>
        <begin position="389"/>
        <end position="412"/>
    </location>
</feature>
<name>A0A1X0G2Q2_MYCNT</name>
<dbReference type="InterPro" id="IPR036259">
    <property type="entry name" value="MFS_trans_sf"/>
</dbReference>
<keyword evidence="4" id="KW-1003">Cell membrane</keyword>
<protein>
    <submittedName>
        <fullName evidence="12">MFS transporter</fullName>
    </submittedName>
    <submittedName>
        <fullName evidence="11">Multidrug resistance protein B</fullName>
    </submittedName>
</protein>
<feature type="region of interest" description="Disordered" evidence="8">
    <location>
        <begin position="1"/>
        <end position="24"/>
    </location>
</feature>
<evidence type="ECO:0000313" key="14">
    <source>
        <dbReference type="Proteomes" id="UP000465812"/>
    </source>
</evidence>
<dbReference type="CDD" id="cd17503">
    <property type="entry name" value="MFS_LmrB_MDR_like"/>
    <property type="match status" value="1"/>
</dbReference>
<evidence type="ECO:0000313" key="13">
    <source>
        <dbReference type="Proteomes" id="UP000192760"/>
    </source>
</evidence>
<feature type="transmembrane region" description="Helical" evidence="9">
    <location>
        <begin position="258"/>
        <end position="276"/>
    </location>
</feature>
<feature type="transmembrane region" description="Helical" evidence="9">
    <location>
        <begin position="72"/>
        <end position="93"/>
    </location>
</feature>
<feature type="transmembrane region" description="Helical" evidence="9">
    <location>
        <begin position="360"/>
        <end position="383"/>
    </location>
</feature>
<keyword evidence="14" id="KW-1185">Reference proteome</keyword>
<evidence type="ECO:0000256" key="6">
    <source>
        <dbReference type="ARBA" id="ARBA00022989"/>
    </source>
</evidence>
<keyword evidence="3" id="KW-0813">Transport</keyword>
<dbReference type="NCBIfam" id="TIGR00711">
    <property type="entry name" value="efflux_EmrB"/>
    <property type="match status" value="1"/>
</dbReference>
<comment type="similarity">
    <text evidence="2">Belongs to the major facilitator superfamily. EmrB family.</text>
</comment>
<evidence type="ECO:0000256" key="7">
    <source>
        <dbReference type="ARBA" id="ARBA00023136"/>
    </source>
</evidence>
<reference evidence="12 13" key="1">
    <citation type="submission" date="2017-02" db="EMBL/GenBank/DDBJ databases">
        <title>The new phylogeny of genus Mycobacterium.</title>
        <authorList>
            <person name="Tortoli E."/>
            <person name="Trovato A."/>
            <person name="Cirillo D.M."/>
        </authorList>
    </citation>
    <scope>NUCLEOTIDE SEQUENCE [LARGE SCALE GENOMIC DNA]</scope>
    <source>
        <strain evidence="12 13">DSM 45255</strain>
    </source>
</reference>
<reference evidence="11" key="3">
    <citation type="submission" date="2020-02" db="EMBL/GenBank/DDBJ databases">
        <authorList>
            <person name="Matsumoto Y."/>
            <person name="Motooka D."/>
            <person name="Nakamura S."/>
        </authorList>
    </citation>
    <scope>NUCLEOTIDE SEQUENCE</scope>
    <source>
        <strain evidence="11">JCM 18113</strain>
    </source>
</reference>
<evidence type="ECO:0000313" key="11">
    <source>
        <dbReference type="EMBL" id="BBY40788.1"/>
    </source>
</evidence>